<accession>A0A450RXA3</accession>
<proteinExistence type="predicted"/>
<organism evidence="1">
    <name type="scientific">Candidatus Kentrum sp. DK</name>
    <dbReference type="NCBI Taxonomy" id="2126562"/>
    <lineage>
        <taxon>Bacteria</taxon>
        <taxon>Pseudomonadati</taxon>
        <taxon>Pseudomonadota</taxon>
        <taxon>Gammaproteobacteria</taxon>
        <taxon>Candidatus Kentrum</taxon>
    </lineage>
</organism>
<dbReference type="AlphaFoldDB" id="A0A450RXA3"/>
<evidence type="ECO:0000313" key="2">
    <source>
        <dbReference type="EMBL" id="VFJ45672.1"/>
    </source>
</evidence>
<reference evidence="1" key="1">
    <citation type="submission" date="2019-02" db="EMBL/GenBank/DDBJ databases">
        <authorList>
            <person name="Gruber-Vodicka R. H."/>
            <person name="Seah K. B. B."/>
        </authorList>
    </citation>
    <scope>NUCLEOTIDE SEQUENCE</scope>
    <source>
        <strain evidence="2">BECK_DK161</strain>
        <strain evidence="1">BECK_DK47</strain>
    </source>
</reference>
<protein>
    <submittedName>
        <fullName evidence="1">Uncharacterized protein</fullName>
    </submittedName>
</protein>
<evidence type="ECO:0000313" key="1">
    <source>
        <dbReference type="EMBL" id="VFJ43752.1"/>
    </source>
</evidence>
<dbReference type="EMBL" id="CAADEY010000012">
    <property type="protein sequence ID" value="VFJ45672.1"/>
    <property type="molecule type" value="Genomic_DNA"/>
</dbReference>
<gene>
    <name evidence="1" type="ORF">BECKDK2373B_GA0170837_100641</name>
    <name evidence="2" type="ORF">BECKDK2373C_GA0170839_101215</name>
</gene>
<name>A0A450RXA3_9GAMM</name>
<sequence>MKTLILEVDDVIYPKIKGFLDLLPDTLCYLPDEMETTIAETEAIRSVRAAYRAGRKEEFDDWAQVRDKL</sequence>
<dbReference type="EMBL" id="CAADEX010000006">
    <property type="protein sequence ID" value="VFJ43752.1"/>
    <property type="molecule type" value="Genomic_DNA"/>
</dbReference>